<dbReference type="SUPFAM" id="SSF57938">
    <property type="entry name" value="DnaJ/Hsp40 cysteine-rich domain"/>
    <property type="match status" value="1"/>
</dbReference>
<name>A0A2H0NDG6_9BACT</name>
<dbReference type="InterPro" id="IPR001623">
    <property type="entry name" value="DnaJ_domain"/>
</dbReference>
<dbReference type="HAMAP" id="MF_01152">
    <property type="entry name" value="DnaJ"/>
    <property type="match status" value="1"/>
</dbReference>
<dbReference type="PANTHER" id="PTHR43096">
    <property type="entry name" value="DNAJ HOMOLOG 1, MITOCHONDRIAL-RELATED"/>
    <property type="match status" value="1"/>
</dbReference>
<feature type="binding site" evidence="11">
    <location>
        <position position="166"/>
    </location>
    <ligand>
        <name>Zn(2+)</name>
        <dbReference type="ChEBI" id="CHEBI:29105"/>
        <label>1</label>
    </ligand>
</feature>
<dbReference type="FunFam" id="2.60.260.20:FF:000005">
    <property type="entry name" value="Chaperone protein dnaJ 1, mitochondrial"/>
    <property type="match status" value="1"/>
</dbReference>
<dbReference type="GO" id="GO:0006260">
    <property type="term" value="P:DNA replication"/>
    <property type="evidence" value="ECO:0007669"/>
    <property type="project" value="UniProtKB-KW"/>
</dbReference>
<dbReference type="PROSITE" id="PS51188">
    <property type="entry name" value="ZF_CR"/>
    <property type="match status" value="1"/>
</dbReference>
<dbReference type="InterPro" id="IPR002939">
    <property type="entry name" value="DnaJ_C"/>
</dbReference>
<dbReference type="SMART" id="SM00271">
    <property type="entry name" value="DnaJ"/>
    <property type="match status" value="1"/>
</dbReference>
<dbReference type="InterPro" id="IPR012724">
    <property type="entry name" value="DnaJ"/>
</dbReference>
<feature type="binding site" evidence="11">
    <location>
        <position position="163"/>
    </location>
    <ligand>
        <name>Zn(2+)</name>
        <dbReference type="ChEBI" id="CHEBI:29105"/>
        <label>1</label>
    </ligand>
</feature>
<evidence type="ECO:0000256" key="3">
    <source>
        <dbReference type="ARBA" id="ARBA00022723"/>
    </source>
</evidence>
<dbReference type="GO" id="GO:0051082">
    <property type="term" value="F:unfolded protein binding"/>
    <property type="evidence" value="ECO:0007669"/>
    <property type="project" value="UniProtKB-UniRule"/>
</dbReference>
<evidence type="ECO:0000313" key="15">
    <source>
        <dbReference type="EMBL" id="PIR06942.1"/>
    </source>
</evidence>
<dbReference type="InterPro" id="IPR036410">
    <property type="entry name" value="HSP_DnaJ_Cys-rich_dom_sf"/>
</dbReference>
<evidence type="ECO:0000256" key="9">
    <source>
        <dbReference type="ARBA" id="ARBA00061004"/>
    </source>
</evidence>
<evidence type="ECO:0000313" key="16">
    <source>
        <dbReference type="Proteomes" id="UP000230564"/>
    </source>
</evidence>
<feature type="domain" description="CR-type" evidence="14">
    <location>
        <begin position="150"/>
        <end position="229"/>
    </location>
</feature>
<evidence type="ECO:0000256" key="2">
    <source>
        <dbReference type="ARBA" id="ARBA00022705"/>
    </source>
</evidence>
<dbReference type="Gene3D" id="1.10.287.110">
    <property type="entry name" value="DnaJ domain"/>
    <property type="match status" value="1"/>
</dbReference>
<evidence type="ECO:0000259" key="13">
    <source>
        <dbReference type="PROSITE" id="PS50076"/>
    </source>
</evidence>
<dbReference type="GO" id="GO:0008270">
    <property type="term" value="F:zinc ion binding"/>
    <property type="evidence" value="ECO:0007669"/>
    <property type="project" value="UniProtKB-UniRule"/>
</dbReference>
<dbReference type="GO" id="GO:0005737">
    <property type="term" value="C:cytoplasm"/>
    <property type="evidence" value="ECO:0007669"/>
    <property type="project" value="UniProtKB-SubCell"/>
</dbReference>
<keyword evidence="5 11" id="KW-0863">Zinc-finger</keyword>
<dbReference type="InterPro" id="IPR036869">
    <property type="entry name" value="J_dom_sf"/>
</dbReference>
<evidence type="ECO:0000256" key="6">
    <source>
        <dbReference type="ARBA" id="ARBA00022833"/>
    </source>
</evidence>
<dbReference type="CDD" id="cd10747">
    <property type="entry name" value="DnaJ_C"/>
    <property type="match status" value="1"/>
</dbReference>
<keyword evidence="3 11" id="KW-0479">Metal-binding</keyword>
<feature type="repeat" description="CXXCXGXG motif" evidence="11">
    <location>
        <begin position="217"/>
        <end position="224"/>
    </location>
</feature>
<dbReference type="AlphaFoldDB" id="A0A2H0NDG6"/>
<protein>
    <recommendedName>
        <fullName evidence="10 11">Chaperone protein DnaJ</fullName>
    </recommendedName>
</protein>
<feature type="binding site" evidence="11">
    <location>
        <position position="203"/>
    </location>
    <ligand>
        <name>Zn(2+)</name>
        <dbReference type="ChEBI" id="CHEBI:29105"/>
        <label>2</label>
    </ligand>
</feature>
<dbReference type="GO" id="GO:0031072">
    <property type="term" value="F:heat shock protein binding"/>
    <property type="evidence" value="ECO:0007669"/>
    <property type="project" value="InterPro"/>
</dbReference>
<dbReference type="Pfam" id="PF00226">
    <property type="entry name" value="DnaJ"/>
    <property type="match status" value="1"/>
</dbReference>
<dbReference type="SUPFAM" id="SSF46565">
    <property type="entry name" value="Chaperone J-domain"/>
    <property type="match status" value="1"/>
</dbReference>
<gene>
    <name evidence="11 15" type="primary">dnaJ</name>
    <name evidence="15" type="ORF">COV55_00775</name>
</gene>
<proteinExistence type="inferred from homology"/>
<dbReference type="Gene3D" id="2.60.260.20">
    <property type="entry name" value="Urease metallochaperone UreE, N-terminal domain"/>
    <property type="match status" value="2"/>
</dbReference>
<dbReference type="Pfam" id="PF00684">
    <property type="entry name" value="DnaJ_CXXCXGXG"/>
    <property type="match status" value="1"/>
</dbReference>
<evidence type="ECO:0000256" key="4">
    <source>
        <dbReference type="ARBA" id="ARBA00022737"/>
    </source>
</evidence>
<feature type="repeat" description="CXXCXGXG motif" evidence="11">
    <location>
        <begin position="203"/>
        <end position="210"/>
    </location>
</feature>
<dbReference type="GO" id="GO:0005524">
    <property type="term" value="F:ATP binding"/>
    <property type="evidence" value="ECO:0007669"/>
    <property type="project" value="InterPro"/>
</dbReference>
<evidence type="ECO:0000256" key="11">
    <source>
        <dbReference type="HAMAP-Rule" id="MF_01152"/>
    </source>
</evidence>
<reference evidence="15 16" key="1">
    <citation type="submission" date="2017-09" db="EMBL/GenBank/DDBJ databases">
        <title>Depth-based differentiation of microbial function through sediment-hosted aquifers and enrichment of novel symbionts in the deep terrestrial subsurface.</title>
        <authorList>
            <person name="Probst A.J."/>
            <person name="Ladd B."/>
            <person name="Jarett J.K."/>
            <person name="Geller-Mcgrath D.E."/>
            <person name="Sieber C.M."/>
            <person name="Emerson J.B."/>
            <person name="Anantharaman K."/>
            <person name="Thomas B.C."/>
            <person name="Malmstrom R."/>
            <person name="Stieglmeier M."/>
            <person name="Klingl A."/>
            <person name="Woyke T."/>
            <person name="Ryan C.M."/>
            <person name="Banfield J.F."/>
        </authorList>
    </citation>
    <scope>NUCLEOTIDE SEQUENCE [LARGE SCALE GENOMIC DNA]</scope>
    <source>
        <strain evidence="15">CG11_big_fil_rev_8_21_14_0_20_36_20</strain>
    </source>
</reference>
<evidence type="ECO:0000256" key="10">
    <source>
        <dbReference type="ARBA" id="ARBA00067609"/>
    </source>
</evidence>
<evidence type="ECO:0000256" key="7">
    <source>
        <dbReference type="ARBA" id="ARBA00023016"/>
    </source>
</evidence>
<dbReference type="Pfam" id="PF01556">
    <property type="entry name" value="DnaJ_C"/>
    <property type="match status" value="1"/>
</dbReference>
<keyword evidence="4 11" id="KW-0677">Repeat</keyword>
<feature type="binding site" evidence="11">
    <location>
        <position position="220"/>
    </location>
    <ligand>
        <name>Zn(2+)</name>
        <dbReference type="ChEBI" id="CHEBI:29105"/>
        <label>1</label>
    </ligand>
</feature>
<comment type="caution">
    <text evidence="15">The sequence shown here is derived from an EMBL/GenBank/DDBJ whole genome shotgun (WGS) entry which is preliminary data.</text>
</comment>
<comment type="cofactor">
    <cofactor evidence="11">
        <name>Zn(2+)</name>
        <dbReference type="ChEBI" id="CHEBI:29105"/>
    </cofactor>
    <text evidence="11">Binds 2 Zn(2+) ions per monomer.</text>
</comment>
<keyword evidence="7 11" id="KW-0346">Stress response</keyword>
<evidence type="ECO:0000259" key="14">
    <source>
        <dbReference type="PROSITE" id="PS51188"/>
    </source>
</evidence>
<dbReference type="GO" id="GO:0042026">
    <property type="term" value="P:protein refolding"/>
    <property type="evidence" value="ECO:0007669"/>
    <property type="project" value="TreeGrafter"/>
</dbReference>
<feature type="binding site" evidence="11">
    <location>
        <position position="183"/>
    </location>
    <ligand>
        <name>Zn(2+)</name>
        <dbReference type="ChEBI" id="CHEBI:29105"/>
        <label>2</label>
    </ligand>
</feature>
<feature type="binding site" evidence="11">
    <location>
        <position position="180"/>
    </location>
    <ligand>
        <name>Zn(2+)</name>
        <dbReference type="ChEBI" id="CHEBI:29105"/>
        <label>2</label>
    </ligand>
</feature>
<dbReference type="FunFam" id="2.10.230.10:FF:000002">
    <property type="entry name" value="Molecular chaperone DnaJ"/>
    <property type="match status" value="1"/>
</dbReference>
<evidence type="ECO:0000256" key="5">
    <source>
        <dbReference type="ARBA" id="ARBA00022771"/>
    </source>
</evidence>
<feature type="binding site" evidence="11">
    <location>
        <position position="217"/>
    </location>
    <ligand>
        <name>Zn(2+)</name>
        <dbReference type="ChEBI" id="CHEBI:29105"/>
        <label>1</label>
    </ligand>
</feature>
<sequence length="376" mass="40517">MMGKDYYKILGVDKGANEAEIKKAFRRLAHQYHPDKKTGDEQKFKEINEAYQVLGNKERKSQYDQFGTTFSAAGGGAQGGFSGANPFGGFDFRGFSSRGSAAGWDFSDFGDLGDIFGSVFGGGSFRGARTKKGPDIELDLDIMLKEAVFGVGKAVSIRKQNQCDSCQGTGAKNGDSYQTCSACQGSGKISSTVLGYFKTQTICAECQGTGKQIKEKCGSCHGKGIVLENVDIKIEVPAGIDDGQTIRLAGQGNSGESGAPAGDLYINIHVQPEPGFERDEFNLITKVNIPFSTAVLGGQILVKTIDGEVKLKIPVGTQSNKNFILKNKGVTRLKAKGRGDQIVIINVDVPTKLTKKQKQLIEELDKEFSGKEKSWF</sequence>
<dbReference type="GO" id="GO:0009408">
    <property type="term" value="P:response to heat"/>
    <property type="evidence" value="ECO:0007669"/>
    <property type="project" value="InterPro"/>
</dbReference>
<comment type="subunit">
    <text evidence="11">Homodimer.</text>
</comment>
<organism evidence="15 16">
    <name type="scientific">Candidatus Komeilibacteria bacterium CG11_big_fil_rev_8_21_14_0_20_36_20</name>
    <dbReference type="NCBI Taxonomy" id="1974477"/>
    <lineage>
        <taxon>Bacteria</taxon>
        <taxon>Candidatus Komeiliibacteriota</taxon>
    </lineage>
</organism>
<dbReference type="CDD" id="cd06257">
    <property type="entry name" value="DnaJ"/>
    <property type="match status" value="1"/>
</dbReference>
<accession>A0A2H0NDG6</accession>
<dbReference type="PRINTS" id="PR00625">
    <property type="entry name" value="JDOMAIN"/>
</dbReference>
<dbReference type="EMBL" id="PCWQ01000007">
    <property type="protein sequence ID" value="PIR06942.1"/>
    <property type="molecule type" value="Genomic_DNA"/>
</dbReference>
<evidence type="ECO:0000256" key="12">
    <source>
        <dbReference type="PROSITE-ProRule" id="PRU00546"/>
    </source>
</evidence>
<evidence type="ECO:0000256" key="1">
    <source>
        <dbReference type="ARBA" id="ARBA00022490"/>
    </source>
</evidence>
<feature type="repeat" description="CXXCXGXG motif" evidence="11">
    <location>
        <begin position="180"/>
        <end position="187"/>
    </location>
</feature>
<dbReference type="PROSITE" id="PS50076">
    <property type="entry name" value="DNAJ_2"/>
    <property type="match status" value="1"/>
</dbReference>
<dbReference type="InterPro" id="IPR018253">
    <property type="entry name" value="DnaJ_domain_CS"/>
</dbReference>
<dbReference type="NCBIfam" id="NF008035">
    <property type="entry name" value="PRK10767.1"/>
    <property type="match status" value="1"/>
</dbReference>
<keyword evidence="6 11" id="KW-0862">Zinc</keyword>
<feature type="domain" description="J" evidence="13">
    <location>
        <begin position="5"/>
        <end position="67"/>
    </location>
</feature>
<feature type="zinc finger region" description="CR-type" evidence="12">
    <location>
        <begin position="150"/>
        <end position="229"/>
    </location>
</feature>
<comment type="domain">
    <text evidence="11">The J domain is necessary and sufficient to stimulate DnaK ATPase activity. Zinc center 1 plays an important role in the autonomous, DnaK-independent chaperone activity of DnaJ. Zinc center 2 is essential for interaction with DnaK and for DnaJ activity.</text>
</comment>
<dbReference type="SUPFAM" id="SSF49493">
    <property type="entry name" value="HSP40/DnaJ peptide-binding domain"/>
    <property type="match status" value="2"/>
</dbReference>
<comment type="similarity">
    <text evidence="9 11">Belongs to the DnaJ family.</text>
</comment>
<dbReference type="NCBIfam" id="TIGR02349">
    <property type="entry name" value="DnaJ_bact"/>
    <property type="match status" value="1"/>
</dbReference>
<comment type="subcellular location">
    <subcellularLocation>
        <location evidence="11">Cytoplasm</location>
    </subcellularLocation>
</comment>
<feature type="binding site" evidence="11">
    <location>
        <position position="206"/>
    </location>
    <ligand>
        <name>Zn(2+)</name>
        <dbReference type="ChEBI" id="CHEBI:29105"/>
        <label>2</label>
    </ligand>
</feature>
<dbReference type="Gene3D" id="2.10.230.10">
    <property type="entry name" value="Heat shock protein DnaJ, cysteine-rich domain"/>
    <property type="match status" value="1"/>
</dbReference>
<dbReference type="InterPro" id="IPR008971">
    <property type="entry name" value="HSP40/DnaJ_pept-bd"/>
</dbReference>
<keyword evidence="8 11" id="KW-0143">Chaperone</keyword>
<keyword evidence="2 11" id="KW-0235">DNA replication</keyword>
<comment type="function">
    <text evidence="11">Participates actively in the response to hyperosmotic and heat shock by preventing the aggregation of stress-denatured proteins and by disaggregating proteins, also in an autonomous, DnaK-independent fashion. Unfolded proteins bind initially to DnaJ; upon interaction with the DnaJ-bound protein, DnaK hydrolyzes its bound ATP, resulting in the formation of a stable complex. GrpE releases ADP from DnaK; ATP binding to DnaK triggers the release of the substrate protein, thus completing the reaction cycle. Several rounds of ATP-dependent interactions between DnaJ, DnaK and GrpE are required for fully efficient folding. Also involved, together with DnaK and GrpE, in the DNA replication of plasmids through activation of initiation proteins.</text>
</comment>
<dbReference type="CDD" id="cd10719">
    <property type="entry name" value="DnaJ_zf"/>
    <property type="match status" value="1"/>
</dbReference>
<dbReference type="PROSITE" id="PS00636">
    <property type="entry name" value="DNAJ_1"/>
    <property type="match status" value="1"/>
</dbReference>
<feature type="repeat" description="CXXCXGXG motif" evidence="11">
    <location>
        <begin position="163"/>
        <end position="170"/>
    </location>
</feature>
<keyword evidence="1 11" id="KW-0963">Cytoplasm</keyword>
<dbReference type="InterPro" id="IPR001305">
    <property type="entry name" value="HSP_DnaJ_Cys-rich_dom"/>
</dbReference>
<evidence type="ECO:0000256" key="8">
    <source>
        <dbReference type="ARBA" id="ARBA00023186"/>
    </source>
</evidence>
<dbReference type="PANTHER" id="PTHR43096:SF48">
    <property type="entry name" value="CHAPERONE PROTEIN DNAJ"/>
    <property type="match status" value="1"/>
</dbReference>
<dbReference type="Proteomes" id="UP000230564">
    <property type="component" value="Unassembled WGS sequence"/>
</dbReference>